<evidence type="ECO:0000259" key="4">
    <source>
        <dbReference type="PROSITE" id="PS50112"/>
    </source>
</evidence>
<dbReference type="PRINTS" id="PR00260">
    <property type="entry name" value="CHEMTRNSDUCR"/>
</dbReference>
<dbReference type="GO" id="GO:0006355">
    <property type="term" value="P:regulation of DNA-templated transcription"/>
    <property type="evidence" value="ECO:0007669"/>
    <property type="project" value="InterPro"/>
</dbReference>
<dbReference type="SUPFAM" id="SSF55785">
    <property type="entry name" value="PYP-like sensor domain (PAS domain)"/>
    <property type="match status" value="4"/>
</dbReference>
<dbReference type="Gene3D" id="6.10.250.3200">
    <property type="match status" value="1"/>
</dbReference>
<evidence type="ECO:0000256" key="1">
    <source>
        <dbReference type="ARBA" id="ARBA00023224"/>
    </source>
</evidence>
<dbReference type="CDD" id="cd00130">
    <property type="entry name" value="PAS"/>
    <property type="match status" value="3"/>
</dbReference>
<dbReference type="EMBL" id="MUEK01000003">
    <property type="protein sequence ID" value="OOE40584.1"/>
    <property type="molecule type" value="Genomic_DNA"/>
</dbReference>
<dbReference type="PROSITE" id="PS50112">
    <property type="entry name" value="PAS"/>
    <property type="match status" value="3"/>
</dbReference>
<dbReference type="AlphaFoldDB" id="A0AB36JXU5"/>
<evidence type="ECO:0000259" key="3">
    <source>
        <dbReference type="PROSITE" id="PS50111"/>
    </source>
</evidence>
<dbReference type="SMART" id="SM00091">
    <property type="entry name" value="PAS"/>
    <property type="match status" value="4"/>
</dbReference>
<reference evidence="6 7" key="1">
    <citation type="journal article" date="2017" name="Genome Announc.">
        <title>Draft Genome Sequences of Salinivibrio proteolyticus, Salinivibrio sharmensis, Salinivibrio siamensis, Salinivibrio costicola subsp. alcaliphilus, Salinivibrio costicola subsp. vallismortis, and 29 New Isolates Belonging to the Genus Salinivibrio.</title>
        <authorList>
            <person name="Lopez-Hermoso C."/>
            <person name="de la Haba R.R."/>
            <person name="Sanchez-Porro C."/>
            <person name="Bayliss S.C."/>
            <person name="Feil E.J."/>
            <person name="Ventosa A."/>
        </authorList>
    </citation>
    <scope>NUCLEOTIDE SEQUENCE [LARGE SCALE GENOMIC DNA]</scope>
    <source>
        <strain evidence="6 7">AL184</strain>
    </source>
</reference>
<feature type="domain" description="PAS" evidence="4">
    <location>
        <begin position="256"/>
        <end position="301"/>
    </location>
</feature>
<organism evidence="6 7">
    <name type="scientific">Salinivibrio kushneri</name>
    <dbReference type="NCBI Taxonomy" id="1908198"/>
    <lineage>
        <taxon>Bacteria</taxon>
        <taxon>Pseudomonadati</taxon>
        <taxon>Pseudomonadota</taxon>
        <taxon>Gammaproteobacteria</taxon>
        <taxon>Vibrionales</taxon>
        <taxon>Vibrionaceae</taxon>
        <taxon>Salinivibrio</taxon>
    </lineage>
</organism>
<dbReference type="InterPro" id="IPR004089">
    <property type="entry name" value="MCPsignal_dom"/>
</dbReference>
<protein>
    <recommendedName>
        <fullName evidence="8">PAS domain S-box protein</fullName>
    </recommendedName>
</protein>
<dbReference type="RefSeq" id="WP_077658906.1">
    <property type="nucleotide sequence ID" value="NZ_CP040022.1"/>
</dbReference>
<dbReference type="InterPro" id="IPR052155">
    <property type="entry name" value="Biofilm_reg_signaling"/>
</dbReference>
<dbReference type="SMART" id="SM00283">
    <property type="entry name" value="MA"/>
    <property type="match status" value="1"/>
</dbReference>
<dbReference type="PROSITE" id="PS50113">
    <property type="entry name" value="PAC"/>
    <property type="match status" value="1"/>
</dbReference>
<name>A0AB36JXU5_9GAMM</name>
<dbReference type="InterPro" id="IPR035965">
    <property type="entry name" value="PAS-like_dom_sf"/>
</dbReference>
<dbReference type="GO" id="GO:0006935">
    <property type="term" value="P:chemotaxis"/>
    <property type="evidence" value="ECO:0007669"/>
    <property type="project" value="InterPro"/>
</dbReference>
<dbReference type="InterPro" id="IPR013767">
    <property type="entry name" value="PAS_fold"/>
</dbReference>
<dbReference type="InterPro" id="IPR004090">
    <property type="entry name" value="Chemotax_Me-accpt_rcpt"/>
</dbReference>
<dbReference type="InterPro" id="IPR000014">
    <property type="entry name" value="PAS"/>
</dbReference>
<sequence>MFKSKLLRKSEGALQQVLDQAIDAIVTIDHHNNITYYNPAAERLWGYRPDEVLGKNVKMLVPRMYQANHDSYVNNNRNTGEDKIVGTSRDVQVERKDGGIAWCNLSLSKVQVGKHIHYTAFVKDISKQKESQEIINQTLEQCIDAVVTINSKNEVIFFNKAAEALWGCKRDEVLGKNVKMLVPAEIQSRHDQFVNANRETGQDKIVGTSRDIELHTFDGQTIWANLSLSRVKLDSGDILYTAFVKDIDAQKKQQEEFKVLSLVANGTDNSVIITDPNGLVEYVNPGFTNMTGYTLEDMIGKKPGHVLQGKNTSPETVARIRHNLDNNQPFYEEILNYTKAGEPYWISLSINPIFGHDGQVERYISVQANVNATKSEAVENDARLKAISESNIVIECDSQGHFELINSHGLNALGEKSLDACQRRYRDLKGLVGDYDLQRLQSGQVIQQHFTCEHEHKRVTVEAVMSPVLDDDGKLSKTIVYGSDVSERNAVISDTHGSMVQILDSIGTITGTINGISDQTNLLALNAAIESARAGDAGRGFAVVADEVRALAQKTTASASEISGLIDETRTLVERLSQFSANKAS</sequence>
<dbReference type="PROSITE" id="PS50111">
    <property type="entry name" value="CHEMOTAXIS_TRANSDUC_2"/>
    <property type="match status" value="1"/>
</dbReference>
<feature type="domain" description="PAS" evidence="4">
    <location>
        <begin position="131"/>
        <end position="183"/>
    </location>
</feature>
<gene>
    <name evidence="6" type="ORF">BZG00_04050</name>
</gene>
<dbReference type="Proteomes" id="UP000189021">
    <property type="component" value="Unassembled WGS sequence"/>
</dbReference>
<dbReference type="NCBIfam" id="TIGR00229">
    <property type="entry name" value="sensory_box"/>
    <property type="match status" value="3"/>
</dbReference>
<dbReference type="SMART" id="SM00086">
    <property type="entry name" value="PAC"/>
    <property type="match status" value="4"/>
</dbReference>
<evidence type="ECO:0000259" key="5">
    <source>
        <dbReference type="PROSITE" id="PS50113"/>
    </source>
</evidence>
<dbReference type="InterPro" id="IPR000700">
    <property type="entry name" value="PAS-assoc_C"/>
</dbReference>
<feature type="domain" description="PAC" evidence="5">
    <location>
        <begin position="87"/>
        <end position="137"/>
    </location>
</feature>
<dbReference type="Pfam" id="PF00989">
    <property type="entry name" value="PAS"/>
    <property type="match status" value="1"/>
</dbReference>
<comment type="caution">
    <text evidence="6">The sequence shown here is derived from an EMBL/GenBank/DDBJ whole genome shotgun (WGS) entry which is preliminary data.</text>
</comment>
<feature type="domain" description="PAS" evidence="4">
    <location>
        <begin position="10"/>
        <end position="62"/>
    </location>
</feature>
<dbReference type="SUPFAM" id="SSF58104">
    <property type="entry name" value="Methyl-accepting chemotaxis protein (MCP) signaling domain"/>
    <property type="match status" value="1"/>
</dbReference>
<evidence type="ECO:0008006" key="8">
    <source>
        <dbReference type="Google" id="ProtNLM"/>
    </source>
</evidence>
<dbReference type="Pfam" id="PF13426">
    <property type="entry name" value="PAS_9"/>
    <property type="match status" value="2"/>
</dbReference>
<dbReference type="GO" id="GO:0016020">
    <property type="term" value="C:membrane"/>
    <property type="evidence" value="ECO:0007669"/>
    <property type="project" value="InterPro"/>
</dbReference>
<keyword evidence="1 2" id="KW-0807">Transducer</keyword>
<keyword evidence="7" id="KW-1185">Reference proteome</keyword>
<dbReference type="PANTHER" id="PTHR44757:SF2">
    <property type="entry name" value="BIOFILM ARCHITECTURE MAINTENANCE PROTEIN MBAA"/>
    <property type="match status" value="1"/>
</dbReference>
<evidence type="ECO:0000313" key="6">
    <source>
        <dbReference type="EMBL" id="OOE40584.1"/>
    </source>
</evidence>
<evidence type="ECO:0000313" key="7">
    <source>
        <dbReference type="Proteomes" id="UP000189021"/>
    </source>
</evidence>
<dbReference type="InterPro" id="IPR001610">
    <property type="entry name" value="PAC"/>
</dbReference>
<dbReference type="Gene3D" id="3.30.450.20">
    <property type="entry name" value="PAS domain"/>
    <property type="match status" value="4"/>
</dbReference>
<dbReference type="Pfam" id="PF00015">
    <property type="entry name" value="MCPsignal"/>
    <property type="match status" value="1"/>
</dbReference>
<accession>A0AB36JXU5</accession>
<dbReference type="PANTHER" id="PTHR44757">
    <property type="entry name" value="DIGUANYLATE CYCLASE DGCP"/>
    <property type="match status" value="1"/>
</dbReference>
<dbReference type="GO" id="GO:0004888">
    <property type="term" value="F:transmembrane signaling receptor activity"/>
    <property type="evidence" value="ECO:0007669"/>
    <property type="project" value="InterPro"/>
</dbReference>
<feature type="domain" description="Methyl-accepting transducer" evidence="3">
    <location>
        <begin position="504"/>
        <end position="585"/>
    </location>
</feature>
<evidence type="ECO:0000256" key="2">
    <source>
        <dbReference type="PROSITE-ProRule" id="PRU00284"/>
    </source>
</evidence>
<proteinExistence type="predicted"/>
<dbReference type="GO" id="GO:0007165">
    <property type="term" value="P:signal transduction"/>
    <property type="evidence" value="ECO:0007669"/>
    <property type="project" value="UniProtKB-KW"/>
</dbReference>